<dbReference type="RefSeq" id="WP_203169359.1">
    <property type="nucleotide sequence ID" value="NZ_JAEVLS010000005.1"/>
</dbReference>
<proteinExistence type="predicted"/>
<keyword evidence="3" id="KW-1185">Reference proteome</keyword>
<dbReference type="Proteomes" id="UP000661077">
    <property type="component" value="Unassembled WGS sequence"/>
</dbReference>
<feature type="signal peptide" evidence="1">
    <location>
        <begin position="1"/>
        <end position="25"/>
    </location>
</feature>
<reference evidence="2 3" key="1">
    <citation type="journal article" date="2021" name="Int. J. Syst. Evol. Microbiol.">
        <title>Steroidobacter gossypii sp. nov., isolated from soil of cotton cropping field.</title>
        <authorList>
            <person name="Huang R."/>
            <person name="Yang S."/>
            <person name="Zhen C."/>
            <person name="Liu W."/>
        </authorList>
    </citation>
    <scope>NUCLEOTIDE SEQUENCE [LARGE SCALE GENOMIC DNA]</scope>
    <source>
        <strain evidence="2 3">S1-65</strain>
    </source>
</reference>
<protein>
    <submittedName>
        <fullName evidence="2">Uncharacterized protein</fullName>
    </submittedName>
</protein>
<gene>
    <name evidence="2" type="ORF">JM946_21100</name>
</gene>
<comment type="caution">
    <text evidence="2">The sequence shown here is derived from an EMBL/GenBank/DDBJ whole genome shotgun (WGS) entry which is preliminary data.</text>
</comment>
<evidence type="ECO:0000256" key="1">
    <source>
        <dbReference type="SAM" id="SignalP"/>
    </source>
</evidence>
<accession>A0ABS1X213</accession>
<feature type="chain" id="PRO_5045480692" evidence="1">
    <location>
        <begin position="26"/>
        <end position="156"/>
    </location>
</feature>
<sequence length="156" mass="17273">MGRISAAAQGAAFFLIAIVSSPAQACENCQRAPATAPKTVRLDVTAAVDTATSFVIKTLRTLKPSYQVFVVEGDELEAPPTVAEYAAYYHEQEDDSGRQRSDELPGFQHRSAWELTYRDEGLEVARPFEPMPGTDVTLDDSWVLGLRFELAYGWKR</sequence>
<evidence type="ECO:0000313" key="2">
    <source>
        <dbReference type="EMBL" id="MBM0107242.1"/>
    </source>
</evidence>
<organism evidence="2 3">
    <name type="scientific">Steroidobacter gossypii</name>
    <dbReference type="NCBI Taxonomy" id="2805490"/>
    <lineage>
        <taxon>Bacteria</taxon>
        <taxon>Pseudomonadati</taxon>
        <taxon>Pseudomonadota</taxon>
        <taxon>Gammaproteobacteria</taxon>
        <taxon>Steroidobacterales</taxon>
        <taxon>Steroidobacteraceae</taxon>
        <taxon>Steroidobacter</taxon>
    </lineage>
</organism>
<evidence type="ECO:0000313" key="3">
    <source>
        <dbReference type="Proteomes" id="UP000661077"/>
    </source>
</evidence>
<dbReference type="EMBL" id="JAEVLS010000005">
    <property type="protein sequence ID" value="MBM0107242.1"/>
    <property type="molecule type" value="Genomic_DNA"/>
</dbReference>
<name>A0ABS1X213_9GAMM</name>
<keyword evidence="1" id="KW-0732">Signal</keyword>